<keyword evidence="2 5" id="KW-1133">Transmembrane helix</keyword>
<dbReference type="InterPro" id="IPR020846">
    <property type="entry name" value="MFS_dom"/>
</dbReference>
<dbReference type="InterPro" id="IPR036259">
    <property type="entry name" value="MFS_trans_sf"/>
</dbReference>
<dbReference type="SUPFAM" id="SSF103473">
    <property type="entry name" value="MFS general substrate transporter"/>
    <property type="match status" value="1"/>
</dbReference>
<dbReference type="Gene3D" id="1.20.1250.20">
    <property type="entry name" value="MFS general substrate transporter like domains"/>
    <property type="match status" value="2"/>
</dbReference>
<evidence type="ECO:0000256" key="5">
    <source>
        <dbReference type="SAM" id="Phobius"/>
    </source>
</evidence>
<feature type="transmembrane region" description="Helical" evidence="5">
    <location>
        <begin position="293"/>
        <end position="314"/>
    </location>
</feature>
<feature type="transmembrane region" description="Helical" evidence="5">
    <location>
        <begin position="267"/>
        <end position="286"/>
    </location>
</feature>
<dbReference type="InterPro" id="IPR050327">
    <property type="entry name" value="Proton-linked_MCT"/>
</dbReference>
<feature type="transmembrane region" description="Helical" evidence="5">
    <location>
        <begin position="390"/>
        <end position="408"/>
    </location>
</feature>
<organism evidence="7 8">
    <name type="scientific">Novosphingobium mangrovi</name>
    <name type="common">ex Hu et al. 2023</name>
    <dbReference type="NCBI Taxonomy" id="2930094"/>
    <lineage>
        <taxon>Bacteria</taxon>
        <taxon>Pseudomonadati</taxon>
        <taxon>Pseudomonadota</taxon>
        <taxon>Alphaproteobacteria</taxon>
        <taxon>Sphingomonadales</taxon>
        <taxon>Sphingomonadaceae</taxon>
        <taxon>Novosphingobium</taxon>
    </lineage>
</organism>
<feature type="transmembrane region" description="Helical" evidence="5">
    <location>
        <begin position="320"/>
        <end position="345"/>
    </location>
</feature>
<evidence type="ECO:0000313" key="7">
    <source>
        <dbReference type="EMBL" id="MCJ1960742.1"/>
    </source>
</evidence>
<comment type="caution">
    <text evidence="7">The sequence shown here is derived from an EMBL/GenBank/DDBJ whole genome shotgun (WGS) entry which is preliminary data.</text>
</comment>
<gene>
    <name evidence="7" type="ORF">MTR65_08630</name>
</gene>
<feature type="transmembrane region" description="Helical" evidence="5">
    <location>
        <begin position="150"/>
        <end position="171"/>
    </location>
</feature>
<evidence type="ECO:0000256" key="4">
    <source>
        <dbReference type="SAM" id="MobiDB-lite"/>
    </source>
</evidence>
<feature type="domain" description="Major facilitator superfamily (MFS) profile" evidence="6">
    <location>
        <begin position="25"/>
        <end position="411"/>
    </location>
</feature>
<reference evidence="7" key="1">
    <citation type="submission" date="2022-03" db="EMBL/GenBank/DDBJ databases">
        <title>Identification of a novel bacterium isolated from mangrove sediments.</title>
        <authorList>
            <person name="Pan X."/>
        </authorList>
    </citation>
    <scope>NUCLEOTIDE SEQUENCE</scope>
    <source>
        <strain evidence="7">B2637</strain>
    </source>
</reference>
<dbReference type="PROSITE" id="PS50850">
    <property type="entry name" value="MFS"/>
    <property type="match status" value="1"/>
</dbReference>
<name>A0ABT0AC25_9SPHN</name>
<protein>
    <submittedName>
        <fullName evidence="7">MFS transporter</fullName>
    </submittedName>
</protein>
<feature type="transmembrane region" description="Helical" evidence="5">
    <location>
        <begin position="21"/>
        <end position="43"/>
    </location>
</feature>
<feature type="transmembrane region" description="Helical" evidence="5">
    <location>
        <begin position="119"/>
        <end position="138"/>
    </location>
</feature>
<feature type="transmembrane region" description="Helical" evidence="5">
    <location>
        <begin position="233"/>
        <end position="255"/>
    </location>
</feature>
<evidence type="ECO:0000256" key="3">
    <source>
        <dbReference type="ARBA" id="ARBA00023136"/>
    </source>
</evidence>
<feature type="transmembrane region" description="Helical" evidence="5">
    <location>
        <begin position="63"/>
        <end position="81"/>
    </location>
</feature>
<feature type="transmembrane region" description="Helical" evidence="5">
    <location>
        <begin position="357"/>
        <end position="378"/>
    </location>
</feature>
<keyword evidence="8" id="KW-1185">Reference proteome</keyword>
<dbReference type="Pfam" id="PF07690">
    <property type="entry name" value="MFS_1"/>
    <property type="match status" value="1"/>
</dbReference>
<evidence type="ECO:0000256" key="2">
    <source>
        <dbReference type="ARBA" id="ARBA00022989"/>
    </source>
</evidence>
<feature type="transmembrane region" description="Helical" evidence="5">
    <location>
        <begin position="93"/>
        <end position="113"/>
    </location>
</feature>
<feature type="region of interest" description="Disordered" evidence="4">
    <location>
        <begin position="416"/>
        <end position="436"/>
    </location>
</feature>
<dbReference type="Proteomes" id="UP001162802">
    <property type="component" value="Unassembled WGS sequence"/>
</dbReference>
<dbReference type="InterPro" id="IPR011701">
    <property type="entry name" value="MFS"/>
</dbReference>
<sequence>MNSAEHQSSHAQPGSLAEFRAGWRPLVACAFGLGLGLSPIAPYTSGIMATALEGEFGWSRADILGTLMLAPIALVFLGAYVGRLVDRLGPRKVALVSTAGLGLAQLLIALIGGQLLTFYAAWAVLAVISLGTLPMTYAKVINAWFTQSRGLALGLALASTGATGAAIPFLLNAALEAFGWRGGYVLLAALPLVIALPVLFAWLRLPEARARTATEALPQTGIPVRQALRGYRFWVLAVGSMALAFGVSGLLPNLFPLLLDRGVDNSTAASALAALAISVTAGRILSGFLLDRIWAPLVCALLVIPATFALVLLANPGLTVPVMVASVVTLGLVAGAEFDLVAYMTARYFGQKHFSELYGIQYAAFGLGAGFAPAFYGAMYDRFGSYQPEIILSIALLLFSVAITFALGRYPTSFSPAPAAAQPESAAHPAGEPRTA</sequence>
<keyword evidence="1 5" id="KW-0812">Transmembrane</keyword>
<proteinExistence type="predicted"/>
<dbReference type="EMBL" id="JALHAT010000012">
    <property type="protein sequence ID" value="MCJ1960742.1"/>
    <property type="molecule type" value="Genomic_DNA"/>
</dbReference>
<evidence type="ECO:0000259" key="6">
    <source>
        <dbReference type="PROSITE" id="PS50850"/>
    </source>
</evidence>
<feature type="transmembrane region" description="Helical" evidence="5">
    <location>
        <begin position="183"/>
        <end position="203"/>
    </location>
</feature>
<feature type="compositionally biased region" description="Low complexity" evidence="4">
    <location>
        <begin position="416"/>
        <end position="430"/>
    </location>
</feature>
<keyword evidence="3 5" id="KW-0472">Membrane</keyword>
<evidence type="ECO:0000256" key="1">
    <source>
        <dbReference type="ARBA" id="ARBA00022692"/>
    </source>
</evidence>
<dbReference type="PANTHER" id="PTHR11360">
    <property type="entry name" value="MONOCARBOXYLATE TRANSPORTER"/>
    <property type="match status" value="1"/>
</dbReference>
<dbReference type="RefSeq" id="WP_243799168.1">
    <property type="nucleotide sequence ID" value="NZ_JALHAT010000012.1"/>
</dbReference>
<accession>A0ABT0AC25</accession>
<evidence type="ECO:0000313" key="8">
    <source>
        <dbReference type="Proteomes" id="UP001162802"/>
    </source>
</evidence>